<proteinExistence type="predicted"/>
<sequence length="71" mass="7684">MKEPIDPINVRQARQGRPVLLILVVSLALALVAAWVLWGAFSDVEDTTTLSMNTLTAPVAQLELIDGLTRA</sequence>
<evidence type="ECO:0000313" key="2">
    <source>
        <dbReference type="EMBL" id="MCY0095264.1"/>
    </source>
</evidence>
<keyword evidence="1" id="KW-1133">Transmembrane helix</keyword>
<feature type="transmembrane region" description="Helical" evidence="1">
    <location>
        <begin position="20"/>
        <end position="41"/>
    </location>
</feature>
<comment type="caution">
    <text evidence="2">The sequence shown here is derived from an EMBL/GenBank/DDBJ whole genome shotgun (WGS) entry which is preliminary data.</text>
</comment>
<evidence type="ECO:0000256" key="1">
    <source>
        <dbReference type="SAM" id="Phobius"/>
    </source>
</evidence>
<evidence type="ECO:0000313" key="3">
    <source>
        <dbReference type="Proteomes" id="UP001081283"/>
    </source>
</evidence>
<organism evidence="2 3">
    <name type="scientific">Hoeflea ulvae</name>
    <dbReference type="NCBI Taxonomy" id="2983764"/>
    <lineage>
        <taxon>Bacteria</taxon>
        <taxon>Pseudomonadati</taxon>
        <taxon>Pseudomonadota</taxon>
        <taxon>Alphaproteobacteria</taxon>
        <taxon>Hyphomicrobiales</taxon>
        <taxon>Rhizobiaceae</taxon>
        <taxon>Hoeflea</taxon>
    </lineage>
</organism>
<dbReference type="Proteomes" id="UP001081283">
    <property type="component" value="Unassembled WGS sequence"/>
</dbReference>
<keyword evidence="1" id="KW-0812">Transmembrane</keyword>
<dbReference type="RefSeq" id="WP_267613153.1">
    <property type="nucleotide sequence ID" value="NZ_JAOVZQ010000001.1"/>
</dbReference>
<accession>A0ABT3YHI9</accession>
<keyword evidence="3" id="KW-1185">Reference proteome</keyword>
<dbReference type="EMBL" id="JAOVZQ010000001">
    <property type="protein sequence ID" value="MCY0095264.1"/>
    <property type="molecule type" value="Genomic_DNA"/>
</dbReference>
<gene>
    <name evidence="2" type="ORF">OEG82_14715</name>
</gene>
<protein>
    <submittedName>
        <fullName evidence="2">Uncharacterized protein</fullName>
    </submittedName>
</protein>
<reference evidence="2" key="1">
    <citation type="submission" date="2022-10" db="EMBL/GenBank/DDBJ databases">
        <title>Hoeflea sp. J2-29, isolated from marine algae.</title>
        <authorList>
            <person name="Kristyanto S."/>
            <person name="Kim J.M."/>
            <person name="Jeon C.O."/>
        </authorList>
    </citation>
    <scope>NUCLEOTIDE SEQUENCE</scope>
    <source>
        <strain evidence="2">J2-29</strain>
    </source>
</reference>
<keyword evidence="1" id="KW-0472">Membrane</keyword>
<name>A0ABT3YHI9_9HYPH</name>